<dbReference type="InterPro" id="IPR031310">
    <property type="entry name" value="Ribosomal_uL5_N"/>
</dbReference>
<evidence type="ECO:0000313" key="11">
    <source>
        <dbReference type="EMBL" id="AIF13769.1"/>
    </source>
</evidence>
<comment type="similarity">
    <text evidence="1 7 8">Belongs to the universal ribosomal protein uL5 family.</text>
</comment>
<dbReference type="GO" id="GO:0003735">
    <property type="term" value="F:structural constituent of ribosome"/>
    <property type="evidence" value="ECO:0007669"/>
    <property type="project" value="InterPro"/>
</dbReference>
<comment type="subunit">
    <text evidence="7">Part of the 50S ribosomal subunit; contacts the 5S rRNA and probably tRNA. Forms a bridge to the 30S subunit in the 70S ribosome.</text>
</comment>
<evidence type="ECO:0000256" key="7">
    <source>
        <dbReference type="HAMAP-Rule" id="MF_01333"/>
    </source>
</evidence>
<evidence type="ECO:0000259" key="10">
    <source>
        <dbReference type="Pfam" id="PF00673"/>
    </source>
</evidence>
<dbReference type="GO" id="GO:1990904">
    <property type="term" value="C:ribonucleoprotein complex"/>
    <property type="evidence" value="ECO:0007669"/>
    <property type="project" value="UniProtKB-KW"/>
</dbReference>
<dbReference type="HAMAP" id="MF_01333_A">
    <property type="entry name" value="Ribosomal_uL5_A"/>
    <property type="match status" value="1"/>
</dbReference>
<keyword evidence="4 7" id="KW-0694">RNA-binding</keyword>
<dbReference type="InterPro" id="IPR002132">
    <property type="entry name" value="Ribosomal_uL5"/>
</dbReference>
<dbReference type="Pfam" id="PF00281">
    <property type="entry name" value="Ribosomal_L5"/>
    <property type="match status" value="1"/>
</dbReference>
<dbReference type="Pfam" id="PF00673">
    <property type="entry name" value="Ribosomal_L5_C"/>
    <property type="match status" value="1"/>
</dbReference>
<name>A0A075HCZ1_9ARCH</name>
<proteinExistence type="inferred from homology"/>
<keyword evidence="5 7" id="KW-0689">Ribosomal protein</keyword>
<evidence type="ECO:0000256" key="5">
    <source>
        <dbReference type="ARBA" id="ARBA00022980"/>
    </source>
</evidence>
<protein>
    <recommendedName>
        <fullName evidence="7">Large ribosomal subunit protein uL5</fullName>
    </recommendedName>
</protein>
<gene>
    <name evidence="11" type="primary">RP-L5</name>
    <name evidence="7" type="synonym">rpl5</name>
    <name evidence="11" type="synonym">rplE</name>
</gene>
<dbReference type="EMBL" id="KF900984">
    <property type="protein sequence ID" value="AIF13769.1"/>
    <property type="molecule type" value="Genomic_DNA"/>
</dbReference>
<evidence type="ECO:0000256" key="3">
    <source>
        <dbReference type="ARBA" id="ARBA00022730"/>
    </source>
</evidence>
<dbReference type="GO" id="GO:0006412">
    <property type="term" value="P:translation"/>
    <property type="evidence" value="ECO:0007669"/>
    <property type="project" value="UniProtKB-UniRule"/>
</dbReference>
<dbReference type="InterPro" id="IPR057266">
    <property type="entry name" value="Ribosomal_uL5_euk/arc-type"/>
</dbReference>
<reference evidence="11" key="1">
    <citation type="journal article" date="2014" name="Genome Biol. Evol.">
        <title>Pangenome evidence for extensive interdomain horizontal transfer affecting lineage core and shell genes in uncultured planktonic thaumarchaeota and euryarchaeota.</title>
        <authorList>
            <person name="Deschamps P."/>
            <person name="Zivanovic Y."/>
            <person name="Moreira D."/>
            <person name="Rodriguez-Valera F."/>
            <person name="Lopez-Garcia P."/>
        </authorList>
    </citation>
    <scope>NUCLEOTIDE SEQUENCE</scope>
</reference>
<dbReference type="PANTHER" id="PTHR11994">
    <property type="entry name" value="60S RIBOSOMAL PROTEIN L11-RELATED"/>
    <property type="match status" value="1"/>
</dbReference>
<keyword evidence="3 7" id="KW-0699">rRNA-binding</keyword>
<dbReference type="InterPro" id="IPR022804">
    <property type="entry name" value="Ribosomal_uL5_arc"/>
</dbReference>
<evidence type="ECO:0000256" key="4">
    <source>
        <dbReference type="ARBA" id="ARBA00022884"/>
    </source>
</evidence>
<keyword evidence="6 7" id="KW-0687">Ribonucleoprotein</keyword>
<keyword evidence="2 7" id="KW-0820">tRNA-binding</keyword>
<dbReference type="NCBIfam" id="NF003258">
    <property type="entry name" value="PRK04219.1"/>
    <property type="match status" value="1"/>
</dbReference>
<dbReference type="GO" id="GO:0019843">
    <property type="term" value="F:rRNA binding"/>
    <property type="evidence" value="ECO:0007669"/>
    <property type="project" value="UniProtKB-UniRule"/>
</dbReference>
<dbReference type="InterPro" id="IPR031309">
    <property type="entry name" value="Ribosomal_uL5_C"/>
</dbReference>
<organism evidence="11">
    <name type="scientific">uncultured marine thaumarchaeote KM3_64_C01</name>
    <dbReference type="NCBI Taxonomy" id="1456221"/>
    <lineage>
        <taxon>Archaea</taxon>
        <taxon>Nitrososphaerota</taxon>
        <taxon>environmental samples</taxon>
    </lineage>
</organism>
<evidence type="ECO:0000259" key="9">
    <source>
        <dbReference type="Pfam" id="PF00281"/>
    </source>
</evidence>
<evidence type="ECO:0000256" key="6">
    <source>
        <dbReference type="ARBA" id="ARBA00023274"/>
    </source>
</evidence>
<accession>A0A075HCZ1</accession>
<sequence>MSQQTQNLMKKISLSKVVLNMGIGKSGEPIEIGKKALEQITGKKPNARNAKKSQRDWGVRKGEPIGVAVTVRGNDATKLLKRLLVAKDNQIEERVFDNEGNLSFGLKEYIDIPEIKYDPKIGILGLEVSVSLTRPGFNIKLRSARKTKVGKNHRITKNDAIKFLTEEFGVEIV</sequence>
<evidence type="ECO:0000256" key="8">
    <source>
        <dbReference type="RuleBase" id="RU003930"/>
    </source>
</evidence>
<feature type="domain" description="Large ribosomal subunit protein uL5 C-terminal" evidence="10">
    <location>
        <begin position="64"/>
        <end position="163"/>
    </location>
</feature>
<dbReference type="GO" id="GO:0000049">
    <property type="term" value="F:tRNA binding"/>
    <property type="evidence" value="ECO:0007669"/>
    <property type="project" value="UniProtKB-UniRule"/>
</dbReference>
<dbReference type="AlphaFoldDB" id="A0A075HCZ1"/>
<dbReference type="SUPFAM" id="SSF55282">
    <property type="entry name" value="RL5-like"/>
    <property type="match status" value="1"/>
</dbReference>
<dbReference type="FunFam" id="3.30.1440.10:FF:000002">
    <property type="entry name" value="60S ribosomal protein L11"/>
    <property type="match status" value="1"/>
</dbReference>
<feature type="domain" description="Large ribosomal subunit protein uL5 N-terminal" evidence="9">
    <location>
        <begin position="7"/>
        <end position="60"/>
    </location>
</feature>
<dbReference type="PIRSF" id="PIRSF002161">
    <property type="entry name" value="Ribosomal_L5"/>
    <property type="match status" value="1"/>
</dbReference>
<evidence type="ECO:0000256" key="2">
    <source>
        <dbReference type="ARBA" id="ARBA00022555"/>
    </source>
</evidence>
<comment type="function">
    <text evidence="7">This is 1 of the proteins that bind and probably mediate the attachment of the 5S RNA into the large ribosomal subunit, where it forms part of the central protuberance. In the 70S ribosome it contacts protein S13 of the 30S subunit (bridge B1b), connecting the 2 subunits; this bridge is implicated in subunit movement. May contact the P site tRNA; the 5S rRNA and some of its associated proteins might help stabilize positioning of ribosome-bound tRNAs.</text>
</comment>
<dbReference type="Gene3D" id="3.30.1440.10">
    <property type="match status" value="1"/>
</dbReference>
<dbReference type="GO" id="GO:0005840">
    <property type="term" value="C:ribosome"/>
    <property type="evidence" value="ECO:0007669"/>
    <property type="project" value="UniProtKB-KW"/>
</dbReference>
<dbReference type="InterPro" id="IPR022803">
    <property type="entry name" value="Ribosomal_uL5_dom_sf"/>
</dbReference>
<evidence type="ECO:0000256" key="1">
    <source>
        <dbReference type="ARBA" id="ARBA00008553"/>
    </source>
</evidence>